<protein>
    <submittedName>
        <fullName evidence="1">Uncharacterized protein</fullName>
    </submittedName>
</protein>
<dbReference type="AlphaFoldDB" id="A0A7C8N745"/>
<dbReference type="InParanoid" id="A0A7C8N745"/>
<organism evidence="1 2">
    <name type="scientific">Xylaria multiplex</name>
    <dbReference type="NCBI Taxonomy" id="323545"/>
    <lineage>
        <taxon>Eukaryota</taxon>
        <taxon>Fungi</taxon>
        <taxon>Dikarya</taxon>
        <taxon>Ascomycota</taxon>
        <taxon>Pezizomycotina</taxon>
        <taxon>Sordariomycetes</taxon>
        <taxon>Xylariomycetidae</taxon>
        <taxon>Xylariales</taxon>
        <taxon>Xylariaceae</taxon>
        <taxon>Xylaria</taxon>
    </lineage>
</organism>
<reference evidence="1 2" key="1">
    <citation type="submission" date="2019-12" db="EMBL/GenBank/DDBJ databases">
        <title>Draft genome sequence of the ascomycete Xylaria multiplex DSM 110363.</title>
        <authorList>
            <person name="Buettner E."/>
            <person name="Kellner H."/>
        </authorList>
    </citation>
    <scope>NUCLEOTIDE SEQUENCE [LARGE SCALE GENOMIC DNA]</scope>
    <source>
        <strain evidence="1 2">DSM 110363</strain>
    </source>
</reference>
<comment type="caution">
    <text evidence="1">The sequence shown here is derived from an EMBL/GenBank/DDBJ whole genome shotgun (WGS) entry which is preliminary data.</text>
</comment>
<name>A0A7C8N745_9PEZI</name>
<gene>
    <name evidence="1" type="ORF">GQX73_g5371</name>
</gene>
<dbReference type="EMBL" id="WUBL01000055">
    <property type="protein sequence ID" value="KAF2968217.1"/>
    <property type="molecule type" value="Genomic_DNA"/>
</dbReference>
<proteinExistence type="predicted"/>
<keyword evidence="2" id="KW-1185">Reference proteome</keyword>
<sequence>MIFGQDPSHRWPSHRNIGSGPDGKLTYAEFQARLEVLDITIPGKVDIAMKPPGSAGNGRPTIAESVQDLMKKGKGLALGQICVFETSSCLKTTQIVLKTVITDPEGKVFATAEDPYNGAYNVLAERADKKFHQYRAANEDKWQRFLNDKNKVVGELLENINTLRTEDTNSFLYRQMQQTAGKPKYGLGLSADDISAIKDKASAVPNGRPFTKVDIAMTLSCNLESIKNICDAAIRGERVPENLDNEFVQASLIRGIRLHYDFAIGDEVTKVAGTVSSLARARNARMIMSNVVPQDMAEDQQPYCIWHPDFATEDTYRALAQRYPRMRYGVGRACAAAGYDVLYLELDLLPDVSIAEEGRESGTEGGRRIYEFIMSRPCRYAVMDDFTLSIETEKPRFPAFLNGDTEVRWRLEPRCFAPRRNASYRQIPCIEEDMHANDEQVYVSKANQLTEDEARLLYEPLPQDLPTVRKTLLIQMAAFEGNIDRYSRLSAPAQQMDRMELLCVIRGIYHHTMYARWWANEITHNTLRAQVATNSDNNYISHLRQIKMAISARRIMMNDPREFYDAGWPSNAPQPYFIWWPLRPDGMMLTMLAEKVPSMKEQAAIAAIFWDYEVEYKAINPTPNGHLWYAAEKSRNPFYCQDLRKRAAEQGITNIEYDISSQDPDFYCLEFDREETKIFDFPPKYPWYDNIGDRPGPYDVGLQPDTTHVEFRIWAGYGGA</sequence>
<evidence type="ECO:0000313" key="2">
    <source>
        <dbReference type="Proteomes" id="UP000481858"/>
    </source>
</evidence>
<dbReference type="OrthoDB" id="4360026at2759"/>
<evidence type="ECO:0000313" key="1">
    <source>
        <dbReference type="EMBL" id="KAF2968217.1"/>
    </source>
</evidence>
<dbReference type="Proteomes" id="UP000481858">
    <property type="component" value="Unassembled WGS sequence"/>
</dbReference>
<accession>A0A7C8N745</accession>